<dbReference type="InterPro" id="IPR026100">
    <property type="entry name" value="Tmem223"/>
</dbReference>
<dbReference type="GeneID" id="103116514"/>
<dbReference type="RefSeq" id="XP_007526472.1">
    <property type="nucleotide sequence ID" value="XM_007526410.3"/>
</dbReference>
<keyword evidence="1" id="KW-1133">Transmembrane helix</keyword>
<dbReference type="PANTHER" id="PTHR14549:SF2">
    <property type="entry name" value="TRANSMEMBRANE PROTEIN 223"/>
    <property type="match status" value="1"/>
</dbReference>
<dbReference type="AlphaFoldDB" id="A0A1S2ZY98"/>
<dbReference type="InParanoid" id="A0A1S2ZY98"/>
<evidence type="ECO:0000256" key="1">
    <source>
        <dbReference type="SAM" id="Phobius"/>
    </source>
</evidence>
<dbReference type="STRING" id="9365.ENSEEUP00000002142"/>
<keyword evidence="1 3" id="KW-0812">Transmembrane</keyword>
<dbReference type="FunCoup" id="A0A1S2ZY98">
    <property type="interactions" value="361"/>
</dbReference>
<organism evidence="2 3">
    <name type="scientific">Erinaceus europaeus</name>
    <name type="common">Western European hedgehog</name>
    <dbReference type="NCBI Taxonomy" id="9365"/>
    <lineage>
        <taxon>Eukaryota</taxon>
        <taxon>Metazoa</taxon>
        <taxon>Chordata</taxon>
        <taxon>Craniata</taxon>
        <taxon>Vertebrata</taxon>
        <taxon>Euteleostomi</taxon>
        <taxon>Mammalia</taxon>
        <taxon>Eutheria</taxon>
        <taxon>Laurasiatheria</taxon>
        <taxon>Eulipotyphla</taxon>
        <taxon>Erinaceidae</taxon>
        <taxon>Erinaceinae</taxon>
        <taxon>Erinaceus</taxon>
    </lineage>
</organism>
<feature type="transmembrane region" description="Helical" evidence="1">
    <location>
        <begin position="94"/>
        <end position="117"/>
    </location>
</feature>
<evidence type="ECO:0000313" key="2">
    <source>
        <dbReference type="Proteomes" id="UP001652624"/>
    </source>
</evidence>
<gene>
    <name evidence="3" type="primary">TMEM223</name>
</gene>
<proteinExistence type="predicted"/>
<dbReference type="Proteomes" id="UP001652624">
    <property type="component" value="Chromosome 17"/>
</dbReference>
<dbReference type="eggNOG" id="ENOG502S0RN">
    <property type="taxonomic scope" value="Eukaryota"/>
</dbReference>
<dbReference type="GO" id="GO:0007399">
    <property type="term" value="P:nervous system development"/>
    <property type="evidence" value="ECO:0007669"/>
    <property type="project" value="TreeGrafter"/>
</dbReference>
<dbReference type="GO" id="GO:0005739">
    <property type="term" value="C:mitochondrion"/>
    <property type="evidence" value="ECO:0007669"/>
    <property type="project" value="TreeGrafter"/>
</dbReference>
<accession>A0A1S2ZY98</accession>
<keyword evidence="2" id="KW-1185">Reference proteome</keyword>
<evidence type="ECO:0000313" key="3">
    <source>
        <dbReference type="RefSeq" id="XP_007526472.1"/>
    </source>
</evidence>
<dbReference type="PANTHER" id="PTHR14549">
    <property type="entry name" value="TRANSMEMBRANE PROTEIN 223"/>
    <property type="match status" value="1"/>
</dbReference>
<reference evidence="3" key="1">
    <citation type="submission" date="2025-08" db="UniProtKB">
        <authorList>
            <consortium name="RefSeq"/>
        </authorList>
    </citation>
    <scope>IDENTIFICATION</scope>
</reference>
<sequence length="203" mass="21974">MAAPWLRSSARLLAALRLPRGRRSLHEWAPPRDVLLFEHKRGRFSVALGLFCAGQGVFWTSLAIAAVARPSSPAQPSSDADLPDHNPRNLRSLLWSYGLAIGSGALGFLVLSASVLFSVRSVRSVMLLAGGKQVALTTHAPFGLGAHLTVPLNQVSCMAHRGEVPAVLPLKIKGRRFYYLLDKAGHFPNAKLFDNTVGAYRSL</sequence>
<dbReference type="OrthoDB" id="5950063at2759"/>
<dbReference type="InterPro" id="IPR045325">
    <property type="entry name" value="TMEM70/TMEM186/TMEM223"/>
</dbReference>
<protein>
    <submittedName>
        <fullName evidence="3">Transmembrane protein 223</fullName>
    </submittedName>
</protein>
<dbReference type="Pfam" id="PF06979">
    <property type="entry name" value="TMEM70"/>
    <property type="match status" value="1"/>
</dbReference>
<dbReference type="CTD" id="79064"/>
<name>A0A1S2ZY98_ERIEU</name>
<feature type="transmembrane region" description="Helical" evidence="1">
    <location>
        <begin position="46"/>
        <end position="68"/>
    </location>
</feature>
<keyword evidence="1" id="KW-0472">Membrane</keyword>